<keyword evidence="5 7" id="KW-0949">S-adenosyl-L-methionine</keyword>
<comment type="catalytic activity">
    <reaction evidence="1 7">
        <text>guanosine(46) in tRNA + S-adenosyl-L-methionine = N(7)-methylguanosine(46) in tRNA + S-adenosyl-L-homocysteine</text>
        <dbReference type="Rhea" id="RHEA:42708"/>
        <dbReference type="Rhea" id="RHEA-COMP:10188"/>
        <dbReference type="Rhea" id="RHEA-COMP:10189"/>
        <dbReference type="ChEBI" id="CHEBI:57856"/>
        <dbReference type="ChEBI" id="CHEBI:59789"/>
        <dbReference type="ChEBI" id="CHEBI:74269"/>
        <dbReference type="ChEBI" id="CHEBI:74480"/>
        <dbReference type="EC" id="2.1.1.33"/>
    </reaction>
</comment>
<keyword evidence="4 7" id="KW-0808">Transferase</keyword>
<evidence type="ECO:0000256" key="3">
    <source>
        <dbReference type="ARBA" id="ARBA00022603"/>
    </source>
</evidence>
<evidence type="ECO:0000256" key="1">
    <source>
        <dbReference type="ARBA" id="ARBA00000142"/>
    </source>
</evidence>
<proteinExistence type="inferred from homology"/>
<dbReference type="UniPathway" id="UPA00989"/>
<dbReference type="InterPro" id="IPR055361">
    <property type="entry name" value="tRNA_methyltr_TrmB_bact"/>
</dbReference>
<evidence type="ECO:0000256" key="7">
    <source>
        <dbReference type="HAMAP-Rule" id="MF_01057"/>
    </source>
</evidence>
<dbReference type="CDD" id="cd02440">
    <property type="entry name" value="AdoMet_MTases"/>
    <property type="match status" value="1"/>
</dbReference>
<comment type="pathway">
    <text evidence="7">tRNA modification; N(7)-methylguanine-tRNA biosynthesis.</text>
</comment>
<dbReference type="Gene3D" id="3.40.50.150">
    <property type="entry name" value="Vaccinia Virus protein VP39"/>
    <property type="match status" value="1"/>
</dbReference>
<accession>A0A4Y6Q2S2</accession>
<dbReference type="AlphaFoldDB" id="A0A4Y6Q2S2"/>
<feature type="binding site" evidence="7">
    <location>
        <position position="72"/>
    </location>
    <ligand>
        <name>S-adenosyl-L-methionine</name>
        <dbReference type="ChEBI" id="CHEBI:59789"/>
    </ligand>
</feature>
<keyword evidence="3 7" id="KW-0489">Methyltransferase</keyword>
<evidence type="ECO:0000256" key="4">
    <source>
        <dbReference type="ARBA" id="ARBA00022679"/>
    </source>
</evidence>
<dbReference type="SUPFAM" id="SSF53335">
    <property type="entry name" value="S-adenosyl-L-methionine-dependent methyltransferases"/>
    <property type="match status" value="1"/>
</dbReference>
<evidence type="ECO:0000313" key="9">
    <source>
        <dbReference type="Proteomes" id="UP000315995"/>
    </source>
</evidence>
<dbReference type="PROSITE" id="PS51625">
    <property type="entry name" value="SAM_MT_TRMB"/>
    <property type="match status" value="1"/>
</dbReference>
<dbReference type="EC" id="2.1.1.33" evidence="7"/>
<dbReference type="NCBIfam" id="TIGR00091">
    <property type="entry name" value="tRNA (guanosine(46)-N7)-methyltransferase TrmB"/>
    <property type="match status" value="1"/>
</dbReference>
<evidence type="ECO:0000256" key="5">
    <source>
        <dbReference type="ARBA" id="ARBA00022691"/>
    </source>
</evidence>
<feature type="binding site" evidence="7">
    <location>
        <position position="147"/>
    </location>
    <ligand>
        <name>S-adenosyl-L-methionine</name>
        <dbReference type="ChEBI" id="CHEBI:59789"/>
    </ligand>
</feature>
<gene>
    <name evidence="7 8" type="primary">trmB</name>
    <name evidence="8" type="ORF">FIV42_28150</name>
</gene>
<protein>
    <recommendedName>
        <fullName evidence="7">tRNA (guanine-N(7)-)-methyltransferase</fullName>
        <ecNumber evidence="7">2.1.1.33</ecNumber>
    </recommendedName>
    <alternativeName>
        <fullName evidence="7">tRNA (guanine(46)-N(7))-methyltransferase</fullName>
    </alternativeName>
    <alternativeName>
        <fullName evidence="7">tRNA(m7G46)-methyltransferase</fullName>
    </alternativeName>
</protein>
<comment type="caution">
    <text evidence="7">Lacks conserved residue(s) required for the propagation of feature annotation.</text>
</comment>
<feature type="binding site" evidence="7">
    <location>
        <position position="183"/>
    </location>
    <ligand>
        <name>substrate</name>
    </ligand>
</feature>
<comment type="similarity">
    <text evidence="7">Belongs to the class I-like SAM-binding methyltransferase superfamily. TrmB family.</text>
</comment>
<sequence length="238" mass="27746">MGGSRRDGNHSLSGALELSFALPQLHLIQARHTVPNLDYRFDKYTEEYQADELERVREFARDIELPDQVSIEIGSNRGRFIKGLAERFPDRFFLGIEWTKSLADAAKGRLERNEIANARVMQADANHVLPIVIDEGQVRELFLLFPDPWWKTRHRKRRVIQPEFLDLLAPKMIEGGKLWIRTDVGPFADDMRDTLDAHEAFRPVDVFDYPLEPFPRSTRERHVIQAGIPIHTLYYERI</sequence>
<evidence type="ECO:0000256" key="2">
    <source>
        <dbReference type="ARBA" id="ARBA00003015"/>
    </source>
</evidence>
<dbReference type="Proteomes" id="UP000315995">
    <property type="component" value="Chromosome"/>
</dbReference>
<reference evidence="8 9" key="1">
    <citation type="submission" date="2019-06" db="EMBL/GenBank/DDBJ databases">
        <title>Persicimonas caeni gen. nov., sp. nov., a predatory bacterium isolated from solar saltern.</title>
        <authorList>
            <person name="Wang S."/>
        </authorList>
    </citation>
    <scope>NUCLEOTIDE SEQUENCE [LARGE SCALE GENOMIC DNA]</scope>
    <source>
        <strain evidence="8 9">YN101</strain>
    </source>
</reference>
<dbReference type="PANTHER" id="PTHR23417">
    <property type="entry name" value="3-DEOXY-D-MANNO-OCTULOSONIC-ACID TRANSFERASE/TRNA GUANINE-N 7 - -METHYLTRANSFERASE"/>
    <property type="match status" value="1"/>
</dbReference>
<evidence type="ECO:0000256" key="6">
    <source>
        <dbReference type="ARBA" id="ARBA00022694"/>
    </source>
</evidence>
<dbReference type="InterPro" id="IPR029063">
    <property type="entry name" value="SAM-dependent_MTases_sf"/>
</dbReference>
<feature type="binding site" evidence="7">
    <location>
        <position position="124"/>
    </location>
    <ligand>
        <name>S-adenosyl-L-methionine</name>
        <dbReference type="ChEBI" id="CHEBI:59789"/>
    </ligand>
</feature>
<dbReference type="PANTHER" id="PTHR23417:SF14">
    <property type="entry name" value="PENTACOTRIPEPTIDE-REPEAT REGION OF PRORP DOMAIN-CONTAINING PROTEIN"/>
    <property type="match status" value="1"/>
</dbReference>
<name>A0A4Y6Q2S2_PERCE</name>
<feature type="binding site" evidence="7">
    <location>
        <position position="97"/>
    </location>
    <ligand>
        <name>S-adenosyl-L-methionine</name>
        <dbReference type="ChEBI" id="CHEBI:59789"/>
    </ligand>
</feature>
<dbReference type="EMBL" id="CP041186">
    <property type="protein sequence ID" value="QDG54477.1"/>
    <property type="molecule type" value="Genomic_DNA"/>
</dbReference>
<keyword evidence="9" id="KW-1185">Reference proteome</keyword>
<dbReference type="HAMAP" id="MF_01057">
    <property type="entry name" value="tRNA_methyltr_TrmB"/>
    <property type="match status" value="1"/>
</dbReference>
<dbReference type="Pfam" id="PF02390">
    <property type="entry name" value="Methyltransf_4"/>
    <property type="match status" value="1"/>
</dbReference>
<dbReference type="GO" id="GO:0008176">
    <property type="term" value="F:tRNA (guanine(46)-N7)-methyltransferase activity"/>
    <property type="evidence" value="ECO:0007669"/>
    <property type="project" value="UniProtKB-UniRule"/>
</dbReference>
<organism evidence="8 9">
    <name type="scientific">Persicimonas caeni</name>
    <dbReference type="NCBI Taxonomy" id="2292766"/>
    <lineage>
        <taxon>Bacteria</taxon>
        <taxon>Deltaproteobacteria</taxon>
        <taxon>Bradymonadales</taxon>
        <taxon>Bradymonadaceae</taxon>
        <taxon>Persicimonas</taxon>
    </lineage>
</organism>
<feature type="binding site" evidence="7">
    <location>
        <position position="151"/>
    </location>
    <ligand>
        <name>substrate</name>
    </ligand>
</feature>
<keyword evidence="6 7" id="KW-0819">tRNA processing</keyword>
<dbReference type="InterPro" id="IPR003358">
    <property type="entry name" value="tRNA_(Gua-N-7)_MeTrfase_Trmb"/>
</dbReference>
<accession>A0A5B8YEU1</accession>
<comment type="function">
    <text evidence="2 7">Catalyzes the formation of N(7)-methylguanine at position 46 (m7G46) in tRNA.</text>
</comment>
<dbReference type="OrthoDB" id="9802090at2"/>
<evidence type="ECO:0000313" key="8">
    <source>
        <dbReference type="EMBL" id="QDG54477.1"/>
    </source>
</evidence>
<dbReference type="GO" id="GO:0043527">
    <property type="term" value="C:tRNA methyltransferase complex"/>
    <property type="evidence" value="ECO:0007669"/>
    <property type="project" value="TreeGrafter"/>
</dbReference>